<dbReference type="PRINTS" id="PR00598">
    <property type="entry name" value="HTHMARR"/>
</dbReference>
<dbReference type="AlphaFoldDB" id="A0A1N6UJQ5"/>
<dbReference type="STRING" id="58117.SAMN05421833_10353"/>
<reference evidence="3" key="1">
    <citation type="submission" date="2017-01" db="EMBL/GenBank/DDBJ databases">
        <authorList>
            <person name="Varghese N."/>
            <person name="Submissions S."/>
        </authorList>
    </citation>
    <scope>NUCLEOTIDE SEQUENCE [LARGE SCALE GENOMIC DNA]</scope>
    <source>
        <strain evidence="3">ATCC 12950</strain>
    </source>
</reference>
<protein>
    <submittedName>
        <fullName evidence="2">Transcriptional regulator, MarR family</fullName>
    </submittedName>
</protein>
<dbReference type="OrthoDB" id="8635520at2"/>
<dbReference type="PANTHER" id="PTHR33164">
    <property type="entry name" value="TRANSCRIPTIONAL REGULATOR, MARR FAMILY"/>
    <property type="match status" value="1"/>
</dbReference>
<dbReference type="InterPro" id="IPR000835">
    <property type="entry name" value="HTH_MarR-typ"/>
</dbReference>
<dbReference type="InterPro" id="IPR036388">
    <property type="entry name" value="WH-like_DNA-bd_sf"/>
</dbReference>
<dbReference type="GO" id="GO:0003700">
    <property type="term" value="F:DNA-binding transcription factor activity"/>
    <property type="evidence" value="ECO:0007669"/>
    <property type="project" value="InterPro"/>
</dbReference>
<accession>A0A1N6UJQ5</accession>
<proteinExistence type="predicted"/>
<name>A0A1N6UJQ5_9ACTN</name>
<dbReference type="Proteomes" id="UP000186096">
    <property type="component" value="Unassembled WGS sequence"/>
</dbReference>
<sequence>MSGTRWLDEEEQRTWRAYLRTSLLLQEALERQLQRDSGMPHTYYMILVVLSESPGRTMTMTKLSALLQYSVSRLSHAVSRLEEKGWVRRLKQPEDRRTTVAELTDEGFAALVEAAPGHVEEVRRVLFDPLTPRQARQFGEILGTILSAFEYQRAEEAERSRALDAAAQ</sequence>
<dbReference type="Pfam" id="PF12802">
    <property type="entry name" value="MarR_2"/>
    <property type="match status" value="1"/>
</dbReference>
<keyword evidence="3" id="KW-1185">Reference proteome</keyword>
<gene>
    <name evidence="2" type="ORF">SAMN05421833_10353</name>
</gene>
<dbReference type="SUPFAM" id="SSF46785">
    <property type="entry name" value="Winged helix' DNA-binding domain"/>
    <property type="match status" value="1"/>
</dbReference>
<dbReference type="InterPro" id="IPR039422">
    <property type="entry name" value="MarR/SlyA-like"/>
</dbReference>
<evidence type="ECO:0000313" key="3">
    <source>
        <dbReference type="Proteomes" id="UP000186096"/>
    </source>
</evidence>
<dbReference type="GO" id="GO:0006950">
    <property type="term" value="P:response to stress"/>
    <property type="evidence" value="ECO:0007669"/>
    <property type="project" value="TreeGrafter"/>
</dbReference>
<dbReference type="EMBL" id="FTNI01000003">
    <property type="protein sequence ID" value="SIQ65844.1"/>
    <property type="molecule type" value="Genomic_DNA"/>
</dbReference>
<evidence type="ECO:0000313" key="2">
    <source>
        <dbReference type="EMBL" id="SIQ65844.1"/>
    </source>
</evidence>
<dbReference type="PANTHER" id="PTHR33164:SF99">
    <property type="entry name" value="MARR FAMILY REGULATORY PROTEIN"/>
    <property type="match status" value="1"/>
</dbReference>
<feature type="domain" description="HTH marR-type" evidence="1">
    <location>
        <begin position="11"/>
        <end position="147"/>
    </location>
</feature>
<dbReference type="PROSITE" id="PS50995">
    <property type="entry name" value="HTH_MARR_2"/>
    <property type="match status" value="1"/>
</dbReference>
<evidence type="ECO:0000259" key="1">
    <source>
        <dbReference type="PROSITE" id="PS50995"/>
    </source>
</evidence>
<dbReference type="InterPro" id="IPR036390">
    <property type="entry name" value="WH_DNA-bd_sf"/>
</dbReference>
<dbReference type="SMART" id="SM00347">
    <property type="entry name" value="HTH_MARR"/>
    <property type="match status" value="1"/>
</dbReference>
<dbReference type="Gene3D" id="1.10.10.10">
    <property type="entry name" value="Winged helix-like DNA-binding domain superfamily/Winged helix DNA-binding domain"/>
    <property type="match status" value="1"/>
</dbReference>
<organism evidence="2 3">
    <name type="scientific">Microbispora rosea</name>
    <dbReference type="NCBI Taxonomy" id="58117"/>
    <lineage>
        <taxon>Bacteria</taxon>
        <taxon>Bacillati</taxon>
        <taxon>Actinomycetota</taxon>
        <taxon>Actinomycetes</taxon>
        <taxon>Streptosporangiales</taxon>
        <taxon>Streptosporangiaceae</taxon>
        <taxon>Microbispora</taxon>
    </lineage>
</organism>
<dbReference type="RefSeq" id="WP_051761068.1">
    <property type="nucleotide sequence ID" value="NZ_CP192071.1"/>
</dbReference>